<accession>A0AAP8MEU3</accession>
<dbReference type="AlphaFoldDB" id="A0AAP8MEU3"/>
<reference evidence="1 2" key="1">
    <citation type="submission" date="2018-01" db="EMBL/GenBank/DDBJ databases">
        <title>The draft genome sequence of Halioglobus japonicus S1-36.</title>
        <authorList>
            <person name="Du Z.-J."/>
            <person name="Shi M.-J."/>
        </authorList>
    </citation>
    <scope>NUCLEOTIDE SEQUENCE [LARGE SCALE GENOMIC DNA]</scope>
    <source>
        <strain evidence="1 2">S1-36</strain>
    </source>
</reference>
<proteinExistence type="predicted"/>
<organism evidence="1 2">
    <name type="scientific">Halioglobus japonicus</name>
    <dbReference type="NCBI Taxonomy" id="930805"/>
    <lineage>
        <taxon>Bacteria</taxon>
        <taxon>Pseudomonadati</taxon>
        <taxon>Pseudomonadota</taxon>
        <taxon>Gammaproteobacteria</taxon>
        <taxon>Cellvibrionales</taxon>
        <taxon>Halieaceae</taxon>
        <taxon>Halioglobus</taxon>
    </lineage>
</organism>
<evidence type="ECO:0000313" key="1">
    <source>
        <dbReference type="EMBL" id="PLW86149.1"/>
    </source>
</evidence>
<gene>
    <name evidence="1" type="ORF">C0029_06810</name>
</gene>
<comment type="caution">
    <text evidence="1">The sequence shown here is derived from an EMBL/GenBank/DDBJ whole genome shotgun (WGS) entry which is preliminary data.</text>
</comment>
<keyword evidence="2" id="KW-1185">Reference proteome</keyword>
<sequence>MSIWNKTFTLDQLVQEAKKAQKKYVQQVARHLCLREGIDPQGKTIASFIAREICSSNEDAVVIWLRDYLLENDLLPMDADLTVLEREFHLLLLDRLPPHMIGGYE</sequence>
<dbReference type="RefSeq" id="WP_084198791.1">
    <property type="nucleotide sequence ID" value="NZ_BMYL01000002.1"/>
</dbReference>
<evidence type="ECO:0000313" key="2">
    <source>
        <dbReference type="Proteomes" id="UP000235162"/>
    </source>
</evidence>
<name>A0AAP8MEU3_9GAMM</name>
<dbReference type="KEGG" id="hja:BST95_07770"/>
<protein>
    <submittedName>
        <fullName evidence="1">Uncharacterized protein</fullName>
    </submittedName>
</protein>
<dbReference type="Proteomes" id="UP000235162">
    <property type="component" value="Unassembled WGS sequence"/>
</dbReference>
<dbReference type="EMBL" id="PKUR01000002">
    <property type="protein sequence ID" value="PLW86149.1"/>
    <property type="molecule type" value="Genomic_DNA"/>
</dbReference>